<organism evidence="1 2">
    <name type="scientific">Weissella muntiaci</name>
    <dbReference type="NCBI Taxonomy" id="2508881"/>
    <lineage>
        <taxon>Bacteria</taxon>
        <taxon>Bacillati</taxon>
        <taxon>Bacillota</taxon>
        <taxon>Bacilli</taxon>
        <taxon>Lactobacillales</taxon>
        <taxon>Lactobacillaceae</taxon>
        <taxon>Weissella</taxon>
    </lineage>
</organism>
<dbReference type="Pfam" id="PF13177">
    <property type="entry name" value="DNA_pol3_delta2"/>
    <property type="match status" value="1"/>
</dbReference>
<dbReference type="InterPro" id="IPR027417">
    <property type="entry name" value="P-loop_NTPase"/>
</dbReference>
<dbReference type="Gene3D" id="3.40.50.300">
    <property type="entry name" value="P-loop containing nucleotide triphosphate hydrolases"/>
    <property type="match status" value="1"/>
</dbReference>
<comment type="caution">
    <text evidence="1">The sequence shown here is derived from an EMBL/GenBank/DDBJ whole genome shotgun (WGS) entry which is preliminary data.</text>
</comment>
<keyword evidence="1" id="KW-0548">Nucleotidyltransferase</keyword>
<sequence>MSALDVIEQAHAKQPRLVEQLGQAAAHDQLAHAYLFNGPNGRGQLELVDWLIMRLMCPNISEDGEPDGVCDQCRRIVNHEHPDVIHIAAEGKTIKVEQVRYLRDEFTKTPTEGRHKVFVIHDADRLTTSAANGLLKFIEEPSAQQTAILLSENKAQILPTIISRTQVIDLPKLSPAQMHLALTELGYSAQAAGLVQHLTDNVELAREWLVDDWFGQVSASVEQLVTAILHKQTDAFGLVQVEILPLVGNSEQQATVLALIAQAWRDILLTKAEPQLVGDFAATKQWQTQANKLPLASIIKVLDRTLQAPQRLQKNIAFQTTLEALILESQLELAGV</sequence>
<dbReference type="EMBL" id="SDGZ01000015">
    <property type="protein sequence ID" value="TYC49126.1"/>
    <property type="molecule type" value="Genomic_DNA"/>
</dbReference>
<dbReference type="Proteomes" id="UP000371977">
    <property type="component" value="Unassembled WGS sequence"/>
</dbReference>
<dbReference type="NCBIfam" id="TIGR00678">
    <property type="entry name" value="holB"/>
    <property type="match status" value="1"/>
</dbReference>
<keyword evidence="2" id="KW-1185">Reference proteome</keyword>
<protein>
    <submittedName>
        <fullName evidence="1">DNA polymerase III subunit delta</fullName>
        <ecNumber evidence="1">2.7.7.7</ecNumber>
    </submittedName>
</protein>
<dbReference type="GO" id="GO:0008408">
    <property type="term" value="F:3'-5' exonuclease activity"/>
    <property type="evidence" value="ECO:0007669"/>
    <property type="project" value="InterPro"/>
</dbReference>
<dbReference type="EC" id="2.7.7.7" evidence="1"/>
<dbReference type="PANTHER" id="PTHR11669:SF8">
    <property type="entry name" value="DNA POLYMERASE III SUBUNIT DELTA"/>
    <property type="match status" value="1"/>
</dbReference>
<dbReference type="AlphaFoldDB" id="A0A6C2C675"/>
<proteinExistence type="predicted"/>
<keyword evidence="1" id="KW-0808">Transferase</keyword>
<dbReference type="OrthoDB" id="9810148at2"/>
<dbReference type="GO" id="GO:0006261">
    <property type="term" value="P:DNA-templated DNA replication"/>
    <property type="evidence" value="ECO:0007669"/>
    <property type="project" value="TreeGrafter"/>
</dbReference>
<accession>A0A6C2C675</accession>
<name>A0A6C2C675_9LACO</name>
<dbReference type="PANTHER" id="PTHR11669">
    <property type="entry name" value="REPLICATION FACTOR C / DNA POLYMERASE III GAMMA-TAU SUBUNIT"/>
    <property type="match status" value="1"/>
</dbReference>
<gene>
    <name evidence="1" type="primary">holB</name>
    <name evidence="1" type="ORF">ESZ50_06510</name>
</gene>
<evidence type="ECO:0000313" key="2">
    <source>
        <dbReference type="Proteomes" id="UP000371977"/>
    </source>
</evidence>
<dbReference type="GO" id="GO:0003887">
    <property type="term" value="F:DNA-directed DNA polymerase activity"/>
    <property type="evidence" value="ECO:0007669"/>
    <property type="project" value="UniProtKB-EC"/>
</dbReference>
<reference evidence="1 2" key="1">
    <citation type="submission" date="2019-01" db="EMBL/GenBank/DDBJ databases">
        <title>Weissella sp. nov., a novel lactic acid bacterium isolated from animal feces.</title>
        <authorList>
            <person name="Wang L.-T."/>
        </authorList>
    </citation>
    <scope>NUCLEOTIDE SEQUENCE [LARGE SCALE GENOMIC DNA]</scope>
    <source>
        <strain evidence="1 2">8H-2</strain>
    </source>
</reference>
<dbReference type="InterPro" id="IPR004622">
    <property type="entry name" value="DNA_pol_HolB"/>
</dbReference>
<evidence type="ECO:0000313" key="1">
    <source>
        <dbReference type="EMBL" id="TYC49126.1"/>
    </source>
</evidence>
<dbReference type="InterPro" id="IPR050238">
    <property type="entry name" value="DNA_Rep/Repair_Clamp_Loader"/>
</dbReference>
<dbReference type="SUPFAM" id="SSF52540">
    <property type="entry name" value="P-loop containing nucleoside triphosphate hydrolases"/>
    <property type="match status" value="1"/>
</dbReference>